<dbReference type="Pfam" id="PF01699">
    <property type="entry name" value="Na_Ca_ex"/>
    <property type="match status" value="2"/>
</dbReference>
<dbReference type="AlphaFoldDB" id="A0A1I6H1X0"/>
<feature type="transmembrane region" description="Helical" evidence="5">
    <location>
        <begin position="270"/>
        <end position="289"/>
    </location>
</feature>
<feature type="transmembrane region" description="Helical" evidence="5">
    <location>
        <begin position="79"/>
        <end position="96"/>
    </location>
</feature>
<keyword evidence="3 5" id="KW-1133">Transmembrane helix</keyword>
<dbReference type="GO" id="GO:0006874">
    <property type="term" value="P:intracellular calcium ion homeostasis"/>
    <property type="evidence" value="ECO:0007669"/>
    <property type="project" value="TreeGrafter"/>
</dbReference>
<evidence type="ECO:0000313" key="7">
    <source>
        <dbReference type="EMBL" id="SFR48327.1"/>
    </source>
</evidence>
<feature type="domain" description="Sodium/calcium exchanger membrane region" evidence="6">
    <location>
        <begin position="174"/>
        <end position="313"/>
    </location>
</feature>
<dbReference type="InterPro" id="IPR004481">
    <property type="entry name" value="K/Na/Ca-exchanger"/>
</dbReference>
<evidence type="ECO:0000256" key="4">
    <source>
        <dbReference type="ARBA" id="ARBA00023136"/>
    </source>
</evidence>
<reference evidence="8" key="1">
    <citation type="submission" date="2016-10" db="EMBL/GenBank/DDBJ databases">
        <authorList>
            <person name="Varghese N."/>
            <person name="Submissions S."/>
        </authorList>
    </citation>
    <scope>NUCLEOTIDE SEQUENCE [LARGE SCALE GENOMIC DNA]</scope>
    <source>
        <strain evidence="8">CGMCC 1.6294</strain>
    </source>
</reference>
<dbReference type="InterPro" id="IPR004837">
    <property type="entry name" value="NaCa_Exmemb"/>
</dbReference>
<keyword evidence="4 5" id="KW-0472">Membrane</keyword>
<evidence type="ECO:0000313" key="8">
    <source>
        <dbReference type="Proteomes" id="UP000199290"/>
    </source>
</evidence>
<evidence type="ECO:0000256" key="2">
    <source>
        <dbReference type="ARBA" id="ARBA00022692"/>
    </source>
</evidence>
<feature type="transmembrane region" description="Helical" evidence="5">
    <location>
        <begin position="131"/>
        <end position="149"/>
    </location>
</feature>
<dbReference type="InterPro" id="IPR044880">
    <property type="entry name" value="NCX_ion-bd_dom_sf"/>
</dbReference>
<evidence type="ECO:0000256" key="3">
    <source>
        <dbReference type="ARBA" id="ARBA00022989"/>
    </source>
</evidence>
<dbReference type="Proteomes" id="UP000199290">
    <property type="component" value="Unassembled WGS sequence"/>
</dbReference>
<dbReference type="OrthoDB" id="9794225at2"/>
<evidence type="ECO:0000256" key="1">
    <source>
        <dbReference type="ARBA" id="ARBA00004141"/>
    </source>
</evidence>
<evidence type="ECO:0000256" key="5">
    <source>
        <dbReference type="SAM" id="Phobius"/>
    </source>
</evidence>
<dbReference type="EMBL" id="FOYV01000001">
    <property type="protein sequence ID" value="SFR48327.1"/>
    <property type="molecule type" value="Genomic_DNA"/>
</dbReference>
<evidence type="ECO:0000259" key="6">
    <source>
        <dbReference type="Pfam" id="PF01699"/>
    </source>
</evidence>
<dbReference type="NCBIfam" id="TIGR00367">
    <property type="entry name" value="calcium/sodium antiporter"/>
    <property type="match status" value="1"/>
</dbReference>
<dbReference type="GO" id="GO:0005886">
    <property type="term" value="C:plasma membrane"/>
    <property type="evidence" value="ECO:0007669"/>
    <property type="project" value="TreeGrafter"/>
</dbReference>
<dbReference type="Gene3D" id="1.20.1420.30">
    <property type="entry name" value="NCX, central ion-binding region"/>
    <property type="match status" value="2"/>
</dbReference>
<feature type="transmembrane region" description="Helical" evidence="5">
    <location>
        <begin position="296"/>
        <end position="313"/>
    </location>
</feature>
<feature type="transmembrane region" description="Helical" evidence="5">
    <location>
        <begin position="108"/>
        <end position="125"/>
    </location>
</feature>
<dbReference type="GO" id="GO:0005262">
    <property type="term" value="F:calcium channel activity"/>
    <property type="evidence" value="ECO:0007669"/>
    <property type="project" value="TreeGrafter"/>
</dbReference>
<proteinExistence type="predicted"/>
<gene>
    <name evidence="7" type="ORF">SAMN04488073_2027</name>
</gene>
<feature type="transmembrane region" description="Helical" evidence="5">
    <location>
        <begin position="238"/>
        <end position="264"/>
    </location>
</feature>
<feature type="domain" description="Sodium/calcium exchanger membrane region" evidence="6">
    <location>
        <begin position="5"/>
        <end position="143"/>
    </location>
</feature>
<name>A0A1I6H1X0_9GAMM</name>
<dbReference type="PANTHER" id="PTHR10846:SF8">
    <property type="entry name" value="INNER MEMBRANE PROTEIN YRBG"/>
    <property type="match status" value="1"/>
</dbReference>
<accession>A0A1I6H1X0</accession>
<dbReference type="PANTHER" id="PTHR10846">
    <property type="entry name" value="SODIUM/POTASSIUM/CALCIUM EXCHANGER"/>
    <property type="match status" value="1"/>
</dbReference>
<organism evidence="7 8">
    <name type="scientific">Marinobacter gudaonensis</name>
    <dbReference type="NCBI Taxonomy" id="375760"/>
    <lineage>
        <taxon>Bacteria</taxon>
        <taxon>Pseudomonadati</taxon>
        <taxon>Pseudomonadota</taxon>
        <taxon>Gammaproteobacteria</taxon>
        <taxon>Pseudomonadales</taxon>
        <taxon>Marinobacteraceae</taxon>
        <taxon>Marinobacter</taxon>
    </lineage>
</organism>
<comment type="subcellular location">
    <subcellularLocation>
        <location evidence="1">Membrane</location>
        <topology evidence="1">Multi-pass membrane protein</topology>
    </subcellularLocation>
</comment>
<feature type="transmembrane region" description="Helical" evidence="5">
    <location>
        <begin position="170"/>
        <end position="192"/>
    </location>
</feature>
<dbReference type="GO" id="GO:0008273">
    <property type="term" value="F:calcium, potassium:sodium antiporter activity"/>
    <property type="evidence" value="ECO:0007669"/>
    <property type="project" value="TreeGrafter"/>
</dbReference>
<protein>
    <submittedName>
        <fullName evidence="7">Cation:H+ antiporter</fullName>
    </submittedName>
</protein>
<keyword evidence="2 5" id="KW-0812">Transmembrane</keyword>
<dbReference type="STRING" id="375760.SAMN04488073_2027"/>
<dbReference type="RefSeq" id="WP_091989115.1">
    <property type="nucleotide sequence ID" value="NZ_FOYV01000001.1"/>
</dbReference>
<keyword evidence="8" id="KW-1185">Reference proteome</keyword>
<sequence>MIANVAFIAVALTLLFFGAEALVRGSSSLAIRAGLSPLVVGLTIVAFGTSAPELVVSIEAALSGQGDISVGNVVGSNSFNIAVILGLTALVCPIPVHRQIIRMDAPIALGVALLLVLLLMDNALGRLEGTLLFAGIVAYTAINVIMARRQPAVAGAGPVEDIPIPAVRHWSLDLAFIVGGLALLVLGSRLLVTNAVDLAQLFGISEAVIGLTIVAAGTSMPELATSLVAAFRRQPDIAIGNVIGSNVFNILGILGIASLVSPISAPGISVVDYITMLVFTVLIIPLLYTGRRLHRLEGGFLLGLYGVYLFILWPK</sequence>